<name>A0A6S7H278_PARCT</name>
<comment type="caution">
    <text evidence="1">The sequence shown here is derived from an EMBL/GenBank/DDBJ whole genome shotgun (WGS) entry which is preliminary data.</text>
</comment>
<organism evidence="1 2">
    <name type="scientific">Paramuricea clavata</name>
    <name type="common">Red gorgonian</name>
    <name type="synonym">Violescent sea-whip</name>
    <dbReference type="NCBI Taxonomy" id="317549"/>
    <lineage>
        <taxon>Eukaryota</taxon>
        <taxon>Metazoa</taxon>
        <taxon>Cnidaria</taxon>
        <taxon>Anthozoa</taxon>
        <taxon>Octocorallia</taxon>
        <taxon>Malacalcyonacea</taxon>
        <taxon>Plexauridae</taxon>
        <taxon>Paramuricea</taxon>
    </lineage>
</organism>
<dbReference type="Proteomes" id="UP001152795">
    <property type="component" value="Unassembled WGS sequence"/>
</dbReference>
<reference evidence="1" key="1">
    <citation type="submission" date="2020-04" db="EMBL/GenBank/DDBJ databases">
        <authorList>
            <person name="Alioto T."/>
            <person name="Alioto T."/>
            <person name="Gomez Garrido J."/>
        </authorList>
    </citation>
    <scope>NUCLEOTIDE SEQUENCE</scope>
    <source>
        <strain evidence="1">A484AB</strain>
    </source>
</reference>
<evidence type="ECO:0000313" key="2">
    <source>
        <dbReference type="Proteomes" id="UP001152795"/>
    </source>
</evidence>
<dbReference type="AlphaFoldDB" id="A0A6S7H278"/>
<keyword evidence="2" id="KW-1185">Reference proteome</keyword>
<dbReference type="EMBL" id="CACRXK020002959">
    <property type="protein sequence ID" value="CAB3996842.1"/>
    <property type="molecule type" value="Genomic_DNA"/>
</dbReference>
<protein>
    <submittedName>
        <fullName evidence="1">Uncharacterized protein</fullName>
    </submittedName>
</protein>
<accession>A0A6S7H278</accession>
<gene>
    <name evidence="1" type="ORF">PACLA_8A058579</name>
</gene>
<proteinExistence type="predicted"/>
<sequence length="140" mass="16438">MVKDAGIKGVNYVSEGSKGIRILITISESIDMIDCWLKSPEDRIHLGESTDIVHNWFPNFVTRTEQMEEEEILAEARIGEMEMLEEMRVRHEEETDEERLMRECEEDTMFDKYLREVYENNELVDTPVMAGMRNVLFGKD</sequence>
<evidence type="ECO:0000313" key="1">
    <source>
        <dbReference type="EMBL" id="CAB3996842.1"/>
    </source>
</evidence>